<evidence type="ECO:0000313" key="12">
    <source>
        <dbReference type="Proteomes" id="UP000260644"/>
    </source>
</evidence>
<feature type="domain" description="Thioredoxin" evidence="10">
    <location>
        <begin position="1"/>
        <end position="105"/>
    </location>
</feature>
<evidence type="ECO:0000256" key="7">
    <source>
        <dbReference type="PIRNR" id="PIRNR000077"/>
    </source>
</evidence>
<dbReference type="GO" id="GO:0005829">
    <property type="term" value="C:cytosol"/>
    <property type="evidence" value="ECO:0007669"/>
    <property type="project" value="TreeGrafter"/>
</dbReference>
<dbReference type="SUPFAM" id="SSF52833">
    <property type="entry name" value="Thioredoxin-like"/>
    <property type="match status" value="1"/>
</dbReference>
<keyword evidence="4 9" id="KW-1015">Disulfide bond</keyword>
<gene>
    <name evidence="11" type="primary">trxA</name>
    <name evidence="11" type="ORF">DVR12_27095</name>
</gene>
<organism evidence="11 12">
    <name type="scientific">Chitinophaga silvatica</name>
    <dbReference type="NCBI Taxonomy" id="2282649"/>
    <lineage>
        <taxon>Bacteria</taxon>
        <taxon>Pseudomonadati</taxon>
        <taxon>Bacteroidota</taxon>
        <taxon>Chitinophagia</taxon>
        <taxon>Chitinophagales</taxon>
        <taxon>Chitinophagaceae</taxon>
        <taxon>Chitinophaga</taxon>
    </lineage>
</organism>
<name>A0A3E1Y237_9BACT</name>
<dbReference type="PROSITE" id="PS51352">
    <property type="entry name" value="THIOREDOXIN_2"/>
    <property type="match status" value="1"/>
</dbReference>
<dbReference type="AlphaFoldDB" id="A0A3E1Y237"/>
<keyword evidence="12" id="KW-1185">Reference proteome</keyword>
<feature type="active site" description="Nucleophile" evidence="8">
    <location>
        <position position="30"/>
    </location>
</feature>
<dbReference type="NCBIfam" id="TIGR01068">
    <property type="entry name" value="thioredoxin"/>
    <property type="match status" value="1"/>
</dbReference>
<dbReference type="GO" id="GO:0015035">
    <property type="term" value="F:protein-disulfide reductase activity"/>
    <property type="evidence" value="ECO:0007669"/>
    <property type="project" value="UniProtKB-UniRule"/>
</dbReference>
<evidence type="ECO:0000256" key="6">
    <source>
        <dbReference type="NCBIfam" id="TIGR01068"/>
    </source>
</evidence>
<keyword evidence="2" id="KW-0813">Transport</keyword>
<dbReference type="Gene3D" id="3.40.30.10">
    <property type="entry name" value="Glutaredoxin"/>
    <property type="match status" value="1"/>
</dbReference>
<feature type="active site" description="Nucleophile" evidence="8">
    <location>
        <position position="33"/>
    </location>
</feature>
<feature type="site" description="Contributes to redox potential value" evidence="8">
    <location>
        <position position="32"/>
    </location>
</feature>
<dbReference type="Pfam" id="PF00085">
    <property type="entry name" value="Thioredoxin"/>
    <property type="match status" value="1"/>
</dbReference>
<evidence type="ECO:0000256" key="3">
    <source>
        <dbReference type="ARBA" id="ARBA00022982"/>
    </source>
</evidence>
<dbReference type="PANTHER" id="PTHR45663:SF11">
    <property type="entry name" value="GEO12009P1"/>
    <property type="match status" value="1"/>
</dbReference>
<dbReference type="PRINTS" id="PR00421">
    <property type="entry name" value="THIOREDOXIN"/>
</dbReference>
<feature type="site" description="Deprotonates C-terminal active site Cys" evidence="8">
    <location>
        <position position="24"/>
    </location>
</feature>
<evidence type="ECO:0000256" key="4">
    <source>
        <dbReference type="ARBA" id="ARBA00023157"/>
    </source>
</evidence>
<feature type="site" description="Contributes to redox potential value" evidence="8">
    <location>
        <position position="31"/>
    </location>
</feature>
<dbReference type="InterPro" id="IPR005746">
    <property type="entry name" value="Thioredoxin"/>
</dbReference>
<comment type="similarity">
    <text evidence="1 7">Belongs to the thioredoxin family.</text>
</comment>
<evidence type="ECO:0000256" key="2">
    <source>
        <dbReference type="ARBA" id="ARBA00022448"/>
    </source>
</evidence>
<comment type="caution">
    <text evidence="11">The sequence shown here is derived from an EMBL/GenBank/DDBJ whole genome shotgun (WGS) entry which is preliminary data.</text>
</comment>
<dbReference type="EMBL" id="QPMM01000020">
    <property type="protein sequence ID" value="RFS18713.1"/>
    <property type="molecule type" value="Genomic_DNA"/>
</dbReference>
<reference evidence="11 12" key="1">
    <citation type="submission" date="2018-07" db="EMBL/GenBank/DDBJ databases">
        <title>Chitinophaga K2CV101002-2 sp. nov., isolated from a monsoon evergreen broad-leaved forest soil.</title>
        <authorList>
            <person name="Lv Y."/>
        </authorList>
    </citation>
    <scope>NUCLEOTIDE SEQUENCE [LARGE SCALE GENOMIC DNA]</scope>
    <source>
        <strain evidence="11 12">GDMCC 1.1288</strain>
    </source>
</reference>
<accession>A0A3E1Y237</accession>
<dbReference type="RefSeq" id="WP_116978950.1">
    <property type="nucleotide sequence ID" value="NZ_QPMM01000020.1"/>
</dbReference>
<dbReference type="CDD" id="cd02947">
    <property type="entry name" value="TRX_family"/>
    <property type="match status" value="1"/>
</dbReference>
<feature type="disulfide bond" description="Redox-active" evidence="9">
    <location>
        <begin position="30"/>
        <end position="33"/>
    </location>
</feature>
<keyword evidence="5 9" id="KW-0676">Redox-active center</keyword>
<dbReference type="PANTHER" id="PTHR45663">
    <property type="entry name" value="GEO12009P1"/>
    <property type="match status" value="1"/>
</dbReference>
<evidence type="ECO:0000256" key="8">
    <source>
        <dbReference type="PIRSR" id="PIRSR000077-1"/>
    </source>
</evidence>
<dbReference type="FunFam" id="3.40.30.10:FF:000001">
    <property type="entry name" value="Thioredoxin"/>
    <property type="match status" value="1"/>
</dbReference>
<dbReference type="InterPro" id="IPR036249">
    <property type="entry name" value="Thioredoxin-like_sf"/>
</dbReference>
<sequence length="105" mass="11621">MALEFTDSNFETEVLKSDKLSVIDFGAEWCGPCRAIGPVIDDLYKDYEGVVNIGKVNVEQNPQLSINYGITNLPSILFVKGNKVVDKVVGAVPKSILERKIQQHI</sequence>
<dbReference type="PIRSF" id="PIRSF000077">
    <property type="entry name" value="Thioredoxin"/>
    <property type="match status" value="1"/>
</dbReference>
<evidence type="ECO:0000313" key="11">
    <source>
        <dbReference type="EMBL" id="RFS18713.1"/>
    </source>
</evidence>
<dbReference type="InterPro" id="IPR013766">
    <property type="entry name" value="Thioredoxin_domain"/>
</dbReference>
<dbReference type="OrthoDB" id="9790390at2"/>
<evidence type="ECO:0000259" key="10">
    <source>
        <dbReference type="PROSITE" id="PS51352"/>
    </source>
</evidence>
<dbReference type="Proteomes" id="UP000260644">
    <property type="component" value="Unassembled WGS sequence"/>
</dbReference>
<evidence type="ECO:0000256" key="9">
    <source>
        <dbReference type="PIRSR" id="PIRSR000077-4"/>
    </source>
</evidence>
<keyword evidence="3" id="KW-0249">Electron transport</keyword>
<proteinExistence type="inferred from homology"/>
<dbReference type="GO" id="GO:0045454">
    <property type="term" value="P:cell redox homeostasis"/>
    <property type="evidence" value="ECO:0007669"/>
    <property type="project" value="TreeGrafter"/>
</dbReference>
<evidence type="ECO:0000256" key="5">
    <source>
        <dbReference type="ARBA" id="ARBA00023284"/>
    </source>
</evidence>
<protein>
    <recommendedName>
        <fullName evidence="6 7">Thioredoxin</fullName>
    </recommendedName>
</protein>
<evidence type="ECO:0000256" key="1">
    <source>
        <dbReference type="ARBA" id="ARBA00008987"/>
    </source>
</evidence>